<sequence length="261" mass="27608">MRLLTVRLVAFLWALTWWIFPGFGLIDLSVTWDPGWPVVLEASWGVFMTVLVGGSFLVVAVRPRRTAPALLTLGIALAALLVCAAAGLEPQVLGYAGVLAVQTAVLLALLRPWREPLRPVLGRPSLPLLVAAVAGAVPWLVHAGAVFADNRRDAGESIGDRTNGVDHYAVQGALALALIALPSLAAVWPRGRRHLGVSAGLSAAYLGLVSVAFPDTWAGFSPTWSVLCLAWGFAVAVLALVPPRLQLGELRGEVVEAERAL</sequence>
<organism evidence="2 3">
    <name type="scientific">Petropleomorpha daqingensis</name>
    <dbReference type="NCBI Taxonomy" id="2026353"/>
    <lineage>
        <taxon>Bacteria</taxon>
        <taxon>Bacillati</taxon>
        <taxon>Actinomycetota</taxon>
        <taxon>Actinomycetes</taxon>
        <taxon>Geodermatophilales</taxon>
        <taxon>Geodermatophilaceae</taxon>
        <taxon>Petropleomorpha</taxon>
    </lineage>
</organism>
<protein>
    <submittedName>
        <fullName evidence="2">Uncharacterized protein</fullName>
    </submittedName>
</protein>
<dbReference type="RefSeq" id="WP_179715590.1">
    <property type="nucleotide sequence ID" value="NZ_JACBZT010000001.1"/>
</dbReference>
<feature type="transmembrane region" description="Helical" evidence="1">
    <location>
        <begin position="40"/>
        <end position="61"/>
    </location>
</feature>
<name>A0A853CCS5_9ACTN</name>
<feature type="transmembrane region" description="Helical" evidence="1">
    <location>
        <begin position="125"/>
        <end position="148"/>
    </location>
</feature>
<evidence type="ECO:0000313" key="2">
    <source>
        <dbReference type="EMBL" id="NYJ04941.1"/>
    </source>
</evidence>
<comment type="caution">
    <text evidence="2">The sequence shown here is derived from an EMBL/GenBank/DDBJ whole genome shotgun (WGS) entry which is preliminary data.</text>
</comment>
<feature type="transmembrane region" description="Helical" evidence="1">
    <location>
        <begin position="168"/>
        <end position="188"/>
    </location>
</feature>
<feature type="transmembrane region" description="Helical" evidence="1">
    <location>
        <begin position="68"/>
        <end position="88"/>
    </location>
</feature>
<dbReference type="Proteomes" id="UP000541969">
    <property type="component" value="Unassembled WGS sequence"/>
</dbReference>
<reference evidence="2 3" key="1">
    <citation type="submission" date="2020-07" db="EMBL/GenBank/DDBJ databases">
        <title>Sequencing the genomes of 1000 actinobacteria strains.</title>
        <authorList>
            <person name="Klenk H.-P."/>
        </authorList>
    </citation>
    <scope>NUCLEOTIDE SEQUENCE [LARGE SCALE GENOMIC DNA]</scope>
    <source>
        <strain evidence="2 3">DSM 104001</strain>
    </source>
</reference>
<feature type="transmembrane region" description="Helical" evidence="1">
    <location>
        <begin position="94"/>
        <end position="113"/>
    </location>
</feature>
<keyword evidence="1" id="KW-1133">Transmembrane helix</keyword>
<dbReference type="AlphaFoldDB" id="A0A853CCS5"/>
<evidence type="ECO:0000256" key="1">
    <source>
        <dbReference type="SAM" id="Phobius"/>
    </source>
</evidence>
<keyword evidence="1" id="KW-0812">Transmembrane</keyword>
<keyword evidence="3" id="KW-1185">Reference proteome</keyword>
<feature type="transmembrane region" description="Helical" evidence="1">
    <location>
        <begin position="195"/>
        <end position="213"/>
    </location>
</feature>
<dbReference type="EMBL" id="JACBZT010000001">
    <property type="protein sequence ID" value="NYJ04941.1"/>
    <property type="molecule type" value="Genomic_DNA"/>
</dbReference>
<evidence type="ECO:0000313" key="3">
    <source>
        <dbReference type="Proteomes" id="UP000541969"/>
    </source>
</evidence>
<accession>A0A853CCS5</accession>
<gene>
    <name evidence="2" type="ORF">GGQ55_001219</name>
</gene>
<keyword evidence="1" id="KW-0472">Membrane</keyword>
<feature type="transmembrane region" description="Helical" evidence="1">
    <location>
        <begin position="219"/>
        <end position="241"/>
    </location>
</feature>
<proteinExistence type="predicted"/>